<organism evidence="1 2">
    <name type="scientific">Aeromonas phage CC2</name>
    <dbReference type="NCBI Taxonomy" id="1204516"/>
    <lineage>
        <taxon>Viruses</taxon>
        <taxon>Duplodnaviria</taxon>
        <taxon>Heunggongvirae</taxon>
        <taxon>Uroviricota</taxon>
        <taxon>Caudoviricetes</taxon>
        <taxon>Pantevenvirales</taxon>
        <taxon>Straboviridae</taxon>
        <taxon>Emmerichvirinae</taxon>
        <taxon>Ceceduovirus</taxon>
        <taxon>Ceceduovirus cc2</taxon>
    </lineage>
</organism>
<dbReference type="KEGG" id="vg:14016365"/>
<dbReference type="Proteomes" id="UP000009016">
    <property type="component" value="Segment"/>
</dbReference>
<protein>
    <submittedName>
        <fullName evidence="1">Uncharacterized protein</fullName>
    </submittedName>
</protein>
<dbReference type="EMBL" id="JX123262">
    <property type="protein sequence ID" value="AFN39206.1"/>
    <property type="molecule type" value="Genomic_DNA"/>
</dbReference>
<evidence type="ECO:0000313" key="1">
    <source>
        <dbReference type="EMBL" id="AFN39206.1"/>
    </source>
</evidence>
<proteinExistence type="predicted"/>
<keyword evidence="2" id="KW-1185">Reference proteome</keyword>
<gene>
    <name evidence="1" type="ORF">CC2_072</name>
</gene>
<reference evidence="1 2" key="1">
    <citation type="journal article" date="2012" name="J. Virol.">
        <title>Complete Genome Sequence of Aeromonas hydrophila Phage CC2.</title>
        <authorList>
            <person name="Shen C.J."/>
            <person name="Liu Y.J."/>
            <person name="Lu C.P."/>
        </authorList>
    </citation>
    <scope>NUCLEOTIDE SEQUENCE [LARGE SCALE GENOMIC DNA]</scope>
</reference>
<accession>I6XGL4</accession>
<dbReference type="GeneID" id="14016365"/>
<name>I6XGL4_9CAUD</name>
<evidence type="ECO:0000313" key="2">
    <source>
        <dbReference type="Proteomes" id="UP000009016"/>
    </source>
</evidence>
<dbReference type="RefSeq" id="YP_007010098.1">
    <property type="nucleotide sequence ID" value="NC_019538.1"/>
</dbReference>
<sequence>MKMKFKSQESINQYVNSVNPILTGDSKDIIEKYKQRIASLGLQPFDVDFSIGMDFTDNPTPYIRRDWVEVVGLINDDQSPCSIHKSEMGYFDIIVDFDILD</sequence>